<sequence>MINSKWWDYTHNTTFYIAITIIGYVLIRIYYDRLHAPSGVCPVYSYQWIINVGIAFAVMYFLMGIIKWTNNRFTRHTSE</sequence>
<reference evidence="2 3" key="1">
    <citation type="submission" date="2016-09" db="EMBL/GenBank/DDBJ databases">
        <title>Draft genome sequence for the type strain of Desulfuribacillus alkaliarsenatis AHT28, an obligately anaerobic, sulfidogenic bacterium isolated from Russian soda lake sediments.</title>
        <authorList>
            <person name="Abin C.A."/>
            <person name="Hollibaugh J.T."/>
        </authorList>
    </citation>
    <scope>NUCLEOTIDE SEQUENCE [LARGE SCALE GENOMIC DNA]</scope>
    <source>
        <strain evidence="2 3">AHT28</strain>
    </source>
</reference>
<keyword evidence="3" id="KW-1185">Reference proteome</keyword>
<organism evidence="2 3">
    <name type="scientific">Desulfuribacillus alkaliarsenatis</name>
    <dbReference type="NCBI Taxonomy" id="766136"/>
    <lineage>
        <taxon>Bacteria</taxon>
        <taxon>Bacillati</taxon>
        <taxon>Bacillota</taxon>
        <taxon>Desulfuribacillia</taxon>
        <taxon>Desulfuribacillales</taxon>
        <taxon>Desulfuribacillaceae</taxon>
        <taxon>Desulfuribacillus</taxon>
    </lineage>
</organism>
<gene>
    <name evidence="2" type="ORF">BHF68_01520</name>
</gene>
<comment type="caution">
    <text evidence="2">The sequence shown here is derived from an EMBL/GenBank/DDBJ whole genome shotgun (WGS) entry which is preliminary data.</text>
</comment>
<evidence type="ECO:0008006" key="4">
    <source>
        <dbReference type="Google" id="ProtNLM"/>
    </source>
</evidence>
<dbReference type="STRING" id="766136.BHF68_01520"/>
<dbReference type="AlphaFoldDB" id="A0A1E5G6K5"/>
<protein>
    <recommendedName>
        <fullName evidence="4">Prolipoprotein diacylglyceryl transferase</fullName>
    </recommendedName>
</protein>
<feature type="transmembrane region" description="Helical" evidence="1">
    <location>
        <begin position="12"/>
        <end position="31"/>
    </location>
</feature>
<feature type="transmembrane region" description="Helical" evidence="1">
    <location>
        <begin position="43"/>
        <end position="66"/>
    </location>
</feature>
<proteinExistence type="predicted"/>
<keyword evidence="1" id="KW-1133">Transmembrane helix</keyword>
<evidence type="ECO:0000256" key="1">
    <source>
        <dbReference type="SAM" id="Phobius"/>
    </source>
</evidence>
<evidence type="ECO:0000313" key="3">
    <source>
        <dbReference type="Proteomes" id="UP000094296"/>
    </source>
</evidence>
<keyword evidence="1" id="KW-0812">Transmembrane</keyword>
<accession>A0A1E5G6K5</accession>
<dbReference type="EMBL" id="MIJE01000001">
    <property type="protein sequence ID" value="OEF98384.1"/>
    <property type="molecule type" value="Genomic_DNA"/>
</dbReference>
<dbReference type="RefSeq" id="WP_069641876.1">
    <property type="nucleotide sequence ID" value="NZ_MIJE01000001.1"/>
</dbReference>
<keyword evidence="1" id="KW-0472">Membrane</keyword>
<name>A0A1E5G6K5_9FIRM</name>
<evidence type="ECO:0000313" key="2">
    <source>
        <dbReference type="EMBL" id="OEF98384.1"/>
    </source>
</evidence>
<dbReference type="Proteomes" id="UP000094296">
    <property type="component" value="Unassembled WGS sequence"/>
</dbReference>